<gene>
    <name evidence="2" type="ORF">ISS99_08440</name>
</gene>
<dbReference type="EMBL" id="JADIKF010000038">
    <property type="protein sequence ID" value="MBM7129550.1"/>
    <property type="molecule type" value="Genomic_DNA"/>
</dbReference>
<sequence length="554" mass="60198">MNKRIWLLSVTAIFLLIAKPVLADAPCVDADIRITPDHKAVLFKVNLPNDVRALRLADFDGYRRSQLWLSEDDSATVTDAALTPTHARSMQASMNVSENLDRIDRVYPPFLRFSDGTVAVDSALYRANSDSPSLCAHFIPAPGEEVAGFGTVTTKALTLPPQASSGYVAFGTPRIDRRFGVTIVSDRGIPAWALDQVARAIPHIAHFYSNYLGPITLPTVFFYSQPSDSADTDYHGERLPESITLGLIGNGWRQPDTQKADKLIAFVAHEVFHAWNAANGMHPADDESNLAVEGGAEFAKILATAEQQKQNQSAWWAGVSDALNRCLLELPTRGSLSDGHLGHGMLPYDCGVPVMLVIGAANDPQRPGEGFFLAWKQLIQRKRDATDRSYRWTDLVMSSADPKIVQTLEAAVRQDQAYSTAIVRALNLAGFKLQPVSNASSEEREAINGKWMAAFMAQDCHGRISFWKKPNGFLLDHPLPSCSNLSAGKIVVSLAGEAFATSQPPQLASAIYSQCATGHEASAAYDDGSSASLACPVTPPVLPQFVEILAYKHP</sequence>
<evidence type="ECO:0000313" key="2">
    <source>
        <dbReference type="EMBL" id="MBM7129550.1"/>
    </source>
</evidence>
<protein>
    <recommendedName>
        <fullName evidence="4">Peptidase M61 catalytic domain-containing protein</fullName>
    </recommendedName>
</protein>
<dbReference type="Proteomes" id="UP001430193">
    <property type="component" value="Unassembled WGS sequence"/>
</dbReference>
<reference evidence="2" key="1">
    <citation type="submission" date="2020-10" db="EMBL/GenBank/DDBJ databases">
        <title>Phylogeny of dyella-like bacteria.</title>
        <authorList>
            <person name="Fu J."/>
        </authorList>
    </citation>
    <scope>NUCLEOTIDE SEQUENCE</scope>
    <source>
        <strain evidence="2">DHON07</strain>
    </source>
</reference>
<dbReference type="RefSeq" id="WP_204631168.1">
    <property type="nucleotide sequence ID" value="NZ_BSOC01000003.1"/>
</dbReference>
<organism evidence="2 3">
    <name type="scientific">Dyella mobilis</name>
    <dbReference type="NCBI Taxonomy" id="1849582"/>
    <lineage>
        <taxon>Bacteria</taxon>
        <taxon>Pseudomonadati</taxon>
        <taxon>Pseudomonadota</taxon>
        <taxon>Gammaproteobacteria</taxon>
        <taxon>Lysobacterales</taxon>
        <taxon>Rhodanobacteraceae</taxon>
        <taxon>Dyella</taxon>
    </lineage>
</organism>
<keyword evidence="3" id="KW-1185">Reference proteome</keyword>
<feature type="chain" id="PRO_5046385083" description="Peptidase M61 catalytic domain-containing protein" evidence="1">
    <location>
        <begin position="24"/>
        <end position="554"/>
    </location>
</feature>
<evidence type="ECO:0000313" key="3">
    <source>
        <dbReference type="Proteomes" id="UP001430193"/>
    </source>
</evidence>
<accession>A0ABS2KF97</accession>
<feature type="signal peptide" evidence="1">
    <location>
        <begin position="1"/>
        <end position="23"/>
    </location>
</feature>
<evidence type="ECO:0008006" key="4">
    <source>
        <dbReference type="Google" id="ProtNLM"/>
    </source>
</evidence>
<proteinExistence type="predicted"/>
<name>A0ABS2KF97_9GAMM</name>
<keyword evidence="1" id="KW-0732">Signal</keyword>
<comment type="caution">
    <text evidence="2">The sequence shown here is derived from an EMBL/GenBank/DDBJ whole genome shotgun (WGS) entry which is preliminary data.</text>
</comment>
<evidence type="ECO:0000256" key="1">
    <source>
        <dbReference type="SAM" id="SignalP"/>
    </source>
</evidence>